<dbReference type="RefSeq" id="WP_106527870.1">
    <property type="nucleotide sequence ID" value="NZ_PYAW01000002.1"/>
</dbReference>
<dbReference type="EMBL" id="PYAW01000002">
    <property type="protein sequence ID" value="PSL47420.1"/>
    <property type="molecule type" value="Genomic_DNA"/>
</dbReference>
<reference evidence="2 3" key="1">
    <citation type="submission" date="2018-03" db="EMBL/GenBank/DDBJ databases">
        <title>Genomic Encyclopedia of Archaeal and Bacterial Type Strains, Phase II (KMG-II): from individual species to whole genera.</title>
        <authorList>
            <person name="Goeker M."/>
        </authorList>
    </citation>
    <scope>NUCLEOTIDE SEQUENCE [LARGE SCALE GENOMIC DNA]</scope>
    <source>
        <strain evidence="2 3">DSM 24859</strain>
    </source>
</reference>
<dbReference type="OrthoDB" id="72025at2"/>
<proteinExistence type="predicted"/>
<dbReference type="Pfam" id="PF24819">
    <property type="entry name" value="DUF7710"/>
    <property type="match status" value="1"/>
</dbReference>
<dbReference type="AlphaFoldDB" id="A0A2P8HMI7"/>
<gene>
    <name evidence="2" type="ORF">CLV51_102267</name>
</gene>
<keyword evidence="3" id="KW-1185">Reference proteome</keyword>
<evidence type="ECO:0000313" key="3">
    <source>
        <dbReference type="Proteomes" id="UP000240971"/>
    </source>
</evidence>
<dbReference type="Proteomes" id="UP000240971">
    <property type="component" value="Unassembled WGS sequence"/>
</dbReference>
<organism evidence="2 3">
    <name type="scientific">Chitinophaga niastensis</name>
    <dbReference type="NCBI Taxonomy" id="536980"/>
    <lineage>
        <taxon>Bacteria</taxon>
        <taxon>Pseudomonadati</taxon>
        <taxon>Bacteroidota</taxon>
        <taxon>Chitinophagia</taxon>
        <taxon>Chitinophagales</taxon>
        <taxon>Chitinophagaceae</taxon>
        <taxon>Chitinophaga</taxon>
    </lineage>
</organism>
<feature type="domain" description="DUF7710" evidence="1">
    <location>
        <begin position="5"/>
        <end position="89"/>
    </location>
</feature>
<evidence type="ECO:0000259" key="1">
    <source>
        <dbReference type="Pfam" id="PF24819"/>
    </source>
</evidence>
<comment type="caution">
    <text evidence="2">The sequence shown here is derived from an EMBL/GenBank/DDBJ whole genome shotgun (WGS) entry which is preliminary data.</text>
</comment>
<dbReference type="InterPro" id="IPR056127">
    <property type="entry name" value="DUF7710"/>
</dbReference>
<accession>A0A2P8HMI7</accession>
<protein>
    <recommendedName>
        <fullName evidence="1">DUF7710 domain-containing protein</fullName>
    </recommendedName>
</protein>
<evidence type="ECO:0000313" key="2">
    <source>
        <dbReference type="EMBL" id="PSL47420.1"/>
    </source>
</evidence>
<name>A0A2P8HMI7_CHINA</name>
<sequence>MIENIWIFNGADSRFASGAFDDIKKAEEWISTNKLTGTLTNYPVNIGVYHWAIENEFFSPKKKEHTSPEFIGKFSSASQEHFHYEEGKRG</sequence>